<dbReference type="Proteomes" id="UP000268048">
    <property type="component" value="Chromosome"/>
</dbReference>
<feature type="domain" description="EamA" evidence="6">
    <location>
        <begin position="160"/>
        <end position="290"/>
    </location>
</feature>
<dbReference type="RefSeq" id="WP_206429775.1">
    <property type="nucleotide sequence ID" value="NZ_CP027753.1"/>
</dbReference>
<feature type="transmembrane region" description="Helical" evidence="5">
    <location>
        <begin position="279"/>
        <end position="297"/>
    </location>
</feature>
<feature type="domain" description="EamA" evidence="6">
    <location>
        <begin position="10"/>
        <end position="146"/>
    </location>
</feature>
<feature type="transmembrane region" description="Helical" evidence="5">
    <location>
        <begin position="100"/>
        <end position="120"/>
    </location>
</feature>
<evidence type="ECO:0000313" key="7">
    <source>
        <dbReference type="EMBL" id="AZE45728.1"/>
    </source>
</evidence>
<gene>
    <name evidence="7" type="ORF">C4K04_0017</name>
</gene>
<feature type="transmembrane region" description="Helical" evidence="5">
    <location>
        <begin position="37"/>
        <end position="58"/>
    </location>
</feature>
<evidence type="ECO:0000313" key="8">
    <source>
        <dbReference type="Proteomes" id="UP000268048"/>
    </source>
</evidence>
<feature type="transmembrane region" description="Helical" evidence="5">
    <location>
        <begin position="245"/>
        <end position="267"/>
    </location>
</feature>
<protein>
    <submittedName>
        <fullName evidence="7">Permease of the drug/metabolite transporter (DMT) superfamily</fullName>
    </submittedName>
</protein>
<dbReference type="InterPro" id="IPR000620">
    <property type="entry name" value="EamA_dom"/>
</dbReference>
<evidence type="ECO:0000256" key="4">
    <source>
        <dbReference type="ARBA" id="ARBA00023136"/>
    </source>
</evidence>
<reference evidence="7 8" key="1">
    <citation type="submission" date="2018-03" db="EMBL/GenBank/DDBJ databases">
        <title>Diversity of phytobeneficial traits revealed by whole-genome analysis of worldwide-isolated phenazine-producing Pseudomonas spp.</title>
        <authorList>
            <person name="Biessy A."/>
            <person name="Novinscak A."/>
            <person name="Blom J."/>
            <person name="Leger G."/>
            <person name="Thomashow L.S."/>
            <person name="Cazorla F.M."/>
            <person name="Josic D."/>
            <person name="Filion M."/>
        </authorList>
    </citation>
    <scope>NUCLEOTIDE SEQUENCE [LARGE SCALE GENOMIC DNA]</scope>
    <source>
        <strain evidence="7 8">B25</strain>
    </source>
</reference>
<name>A0A3G7TGH1_9PSED</name>
<feature type="transmembrane region" description="Helical" evidence="5">
    <location>
        <begin position="189"/>
        <end position="207"/>
    </location>
</feature>
<keyword evidence="4 5" id="KW-0472">Membrane</keyword>
<feature type="transmembrane region" description="Helical" evidence="5">
    <location>
        <begin position="158"/>
        <end position="177"/>
    </location>
</feature>
<evidence type="ECO:0000256" key="3">
    <source>
        <dbReference type="ARBA" id="ARBA00022989"/>
    </source>
</evidence>
<sequence length="304" mass="32466">METQKTLRDYLMLLAIGVVWGGQFLFNAQAVQAFPPITVAAARVLIGAITLSIVTGFISEPSTPHAKRSLSVGILFLCIALFEAVLPLFLIVWGQQHVDSSVTAVIIGSVPIITLILSVFMSKRKGFTVYSGLSVILGFIGIVVLVNPSAGGIGGKFIYEMAIFLGAVSFAFSLNLLERIPHSSPIRSVRNILWISSIPLVIAALVLDKPWLLAWNLEGALSVLVLGMIGSGLAYLMYASLTQRCGSVFTSLSNFIVPLVGVILGVAIRGEEFGSKEGLALVLIIAALAVNEAKLLFRKRVEAV</sequence>
<dbReference type="GO" id="GO:0016020">
    <property type="term" value="C:membrane"/>
    <property type="evidence" value="ECO:0007669"/>
    <property type="project" value="UniProtKB-SubCell"/>
</dbReference>
<dbReference type="Pfam" id="PF00892">
    <property type="entry name" value="EamA"/>
    <property type="match status" value="2"/>
</dbReference>
<organism evidence="7 8">
    <name type="scientific">Pseudomonas chlororaphis</name>
    <dbReference type="NCBI Taxonomy" id="587753"/>
    <lineage>
        <taxon>Bacteria</taxon>
        <taxon>Pseudomonadati</taxon>
        <taxon>Pseudomonadota</taxon>
        <taxon>Gammaproteobacteria</taxon>
        <taxon>Pseudomonadales</taxon>
        <taxon>Pseudomonadaceae</taxon>
        <taxon>Pseudomonas</taxon>
    </lineage>
</organism>
<dbReference type="InterPro" id="IPR050638">
    <property type="entry name" value="AA-Vitamin_Transporters"/>
</dbReference>
<dbReference type="PANTHER" id="PTHR32322:SF9">
    <property type="entry name" value="AMINO-ACID METABOLITE EFFLUX PUMP-RELATED"/>
    <property type="match status" value="1"/>
</dbReference>
<dbReference type="PANTHER" id="PTHR32322">
    <property type="entry name" value="INNER MEMBRANE TRANSPORTER"/>
    <property type="match status" value="1"/>
</dbReference>
<proteinExistence type="predicted"/>
<feature type="transmembrane region" description="Helical" evidence="5">
    <location>
        <begin position="70"/>
        <end position="94"/>
    </location>
</feature>
<evidence type="ECO:0000256" key="5">
    <source>
        <dbReference type="SAM" id="Phobius"/>
    </source>
</evidence>
<keyword evidence="3 5" id="KW-1133">Transmembrane helix</keyword>
<evidence type="ECO:0000259" key="6">
    <source>
        <dbReference type="Pfam" id="PF00892"/>
    </source>
</evidence>
<evidence type="ECO:0000256" key="2">
    <source>
        <dbReference type="ARBA" id="ARBA00022692"/>
    </source>
</evidence>
<evidence type="ECO:0000256" key="1">
    <source>
        <dbReference type="ARBA" id="ARBA00004141"/>
    </source>
</evidence>
<dbReference type="EMBL" id="CP027753">
    <property type="protein sequence ID" value="AZE45728.1"/>
    <property type="molecule type" value="Genomic_DNA"/>
</dbReference>
<keyword evidence="2 5" id="KW-0812">Transmembrane</keyword>
<dbReference type="SUPFAM" id="SSF103481">
    <property type="entry name" value="Multidrug resistance efflux transporter EmrE"/>
    <property type="match status" value="2"/>
</dbReference>
<dbReference type="AlphaFoldDB" id="A0A3G7TGH1"/>
<comment type="subcellular location">
    <subcellularLocation>
        <location evidence="1">Membrane</location>
        <topology evidence="1">Multi-pass membrane protein</topology>
    </subcellularLocation>
</comment>
<accession>A0A3G7TGH1</accession>
<feature type="transmembrane region" description="Helical" evidence="5">
    <location>
        <begin position="127"/>
        <end position="146"/>
    </location>
</feature>
<feature type="transmembrane region" description="Helical" evidence="5">
    <location>
        <begin position="12"/>
        <end position="31"/>
    </location>
</feature>
<dbReference type="InterPro" id="IPR037185">
    <property type="entry name" value="EmrE-like"/>
</dbReference>
<feature type="transmembrane region" description="Helical" evidence="5">
    <location>
        <begin position="219"/>
        <end position="238"/>
    </location>
</feature>